<dbReference type="Proteomes" id="UP001583280">
    <property type="component" value="Unassembled WGS sequence"/>
</dbReference>
<evidence type="ECO:0000256" key="2">
    <source>
        <dbReference type="ARBA" id="ARBA00004725"/>
    </source>
</evidence>
<keyword evidence="9" id="KW-1185">Reference proteome</keyword>
<dbReference type="EMBL" id="JAWDJO010000016">
    <property type="protein sequence ID" value="KAL1900023.1"/>
    <property type="molecule type" value="Genomic_DNA"/>
</dbReference>
<dbReference type="InterPro" id="IPR050074">
    <property type="entry name" value="DHO_dehydrogenase"/>
</dbReference>
<evidence type="ECO:0000256" key="4">
    <source>
        <dbReference type="ARBA" id="ARBA00022643"/>
    </source>
</evidence>
<evidence type="ECO:0000256" key="5">
    <source>
        <dbReference type="ARBA" id="ARBA00023002"/>
    </source>
</evidence>
<dbReference type="CDD" id="cd04738">
    <property type="entry name" value="DHOD_2_like"/>
    <property type="match status" value="1"/>
</dbReference>
<dbReference type="NCBIfam" id="TIGR01036">
    <property type="entry name" value="pyrD_sub2"/>
    <property type="match status" value="1"/>
</dbReference>
<dbReference type="InterPro" id="IPR013785">
    <property type="entry name" value="Aldolase_TIM"/>
</dbReference>
<gene>
    <name evidence="8" type="primary">URA9_2</name>
    <name evidence="8" type="ORF">Cpir12675_001128</name>
</gene>
<evidence type="ECO:0000313" key="9">
    <source>
        <dbReference type="Proteomes" id="UP001583280"/>
    </source>
</evidence>
<name>A0ABR3ZH38_9PEZI</name>
<evidence type="ECO:0000256" key="3">
    <source>
        <dbReference type="ARBA" id="ARBA00022630"/>
    </source>
</evidence>
<protein>
    <submittedName>
        <fullName evidence="8">Dihydroorotate dehydrogenase (Quinone), mitochondrial</fullName>
    </submittedName>
</protein>
<comment type="caution">
    <text evidence="8">The sequence shown here is derived from an EMBL/GenBank/DDBJ whole genome shotgun (WGS) entry which is preliminary data.</text>
</comment>
<dbReference type="InterPro" id="IPR005719">
    <property type="entry name" value="Dihydroorotate_DH_2"/>
</dbReference>
<comment type="cofactor">
    <cofactor evidence="1">
        <name>FMN</name>
        <dbReference type="ChEBI" id="CHEBI:58210"/>
    </cofactor>
</comment>
<dbReference type="SUPFAM" id="SSF51395">
    <property type="entry name" value="FMN-linked oxidoreductases"/>
    <property type="match status" value="1"/>
</dbReference>
<evidence type="ECO:0000313" key="8">
    <source>
        <dbReference type="EMBL" id="KAL1900023.1"/>
    </source>
</evidence>
<comment type="pathway">
    <text evidence="2">Pyrimidine metabolism; UMP biosynthesis via de novo pathway.</text>
</comment>
<keyword evidence="6" id="KW-0472">Membrane</keyword>
<keyword evidence="3" id="KW-0285">Flavoprotein</keyword>
<sequence length="460" mass="49201">MTPLFAQSRRALPEQLRAASRRYISTASPRTSSGSGFKLTAYTAGLAIIGSAAYIYGTDSRASVHRYVIPPLLRTIFPDAEDAHHVSTALLESLYSAGLHPRERTPETPALATSVFGNPLSNPIGVSAGLDKHADIPDVLFDLGAGIVEVGGCTPLAQPGNDRPRLFRIPVLEGLVNRYGLNSHGADAMARKLRERVLRYAISHGVSEEDVLNGAVAVNGADASVPPGSLRAGKLLLVQVAKNKATDQTDVEAVARDYVYCVKRLALYADVLVVNVSSPNTPGLRDLQAVEPLTRLLSAVVEEANKTQRRTRPRVMVKVSPDEDEAAQMSGIVQAVMASGVDGVIVGNTTSRRAGLVAQSVPLTGREQRALQETGGYSGPEMFPRTLDLVSRYRKMFDEQLVGSNKDRMTLFATGGITNGKQALETLQAGASVAMVYTTMVYNGAGTVTRIKDEMAKEMA</sequence>
<organism evidence="8 9">
    <name type="scientific">Ceratocystis pirilliformis</name>
    <dbReference type="NCBI Taxonomy" id="259994"/>
    <lineage>
        <taxon>Eukaryota</taxon>
        <taxon>Fungi</taxon>
        <taxon>Dikarya</taxon>
        <taxon>Ascomycota</taxon>
        <taxon>Pezizomycotina</taxon>
        <taxon>Sordariomycetes</taxon>
        <taxon>Hypocreomycetidae</taxon>
        <taxon>Microascales</taxon>
        <taxon>Ceratocystidaceae</taxon>
        <taxon>Ceratocystis</taxon>
    </lineage>
</organism>
<feature type="domain" description="Dihydroorotate dehydrogenase catalytic" evidence="7">
    <location>
        <begin position="111"/>
        <end position="459"/>
    </location>
</feature>
<reference evidence="8 9" key="1">
    <citation type="journal article" date="2024" name="IMA Fungus">
        <title>IMA Genome - F19 : A genome assembly and annotation guide to empower mycologists, including annotated draft genome sequences of Ceratocystis pirilliformis, Diaporthe australafricana, Fusarium ophioides, Paecilomyces lecythidis, and Sporothrix stenoceras.</title>
        <authorList>
            <person name="Aylward J."/>
            <person name="Wilson A.M."/>
            <person name="Visagie C.M."/>
            <person name="Spraker J."/>
            <person name="Barnes I."/>
            <person name="Buitendag C."/>
            <person name="Ceriani C."/>
            <person name="Del Mar Angel L."/>
            <person name="du Plessis D."/>
            <person name="Fuchs T."/>
            <person name="Gasser K."/>
            <person name="Kramer D."/>
            <person name="Li W."/>
            <person name="Munsamy K."/>
            <person name="Piso A."/>
            <person name="Price J.L."/>
            <person name="Sonnekus B."/>
            <person name="Thomas C."/>
            <person name="van der Nest A."/>
            <person name="van Dijk A."/>
            <person name="van Heerden A."/>
            <person name="van Vuuren N."/>
            <person name="Yilmaz N."/>
            <person name="Duong T.A."/>
            <person name="van der Merwe N.A."/>
            <person name="Wingfield M.J."/>
            <person name="Wingfield B.D."/>
        </authorList>
    </citation>
    <scope>NUCLEOTIDE SEQUENCE [LARGE SCALE GENOMIC DNA]</scope>
    <source>
        <strain evidence="8 9">CMW 12675</strain>
    </source>
</reference>
<evidence type="ECO:0000259" key="7">
    <source>
        <dbReference type="Pfam" id="PF01180"/>
    </source>
</evidence>
<dbReference type="Gene3D" id="3.20.20.70">
    <property type="entry name" value="Aldolase class I"/>
    <property type="match status" value="1"/>
</dbReference>
<dbReference type="InterPro" id="IPR005720">
    <property type="entry name" value="Dihydroorotate_DH_cat"/>
</dbReference>
<dbReference type="PANTHER" id="PTHR48109">
    <property type="entry name" value="DIHYDROOROTATE DEHYDROGENASE (QUINONE), MITOCHONDRIAL-RELATED"/>
    <property type="match status" value="1"/>
</dbReference>
<keyword evidence="4" id="KW-0288">FMN</keyword>
<accession>A0ABR3ZH38</accession>
<keyword evidence="5" id="KW-0560">Oxidoreductase</keyword>
<dbReference type="Pfam" id="PF01180">
    <property type="entry name" value="DHO_dh"/>
    <property type="match status" value="1"/>
</dbReference>
<dbReference type="PANTHER" id="PTHR48109:SF4">
    <property type="entry name" value="DIHYDROOROTATE DEHYDROGENASE (QUINONE), MITOCHONDRIAL"/>
    <property type="match status" value="1"/>
</dbReference>
<evidence type="ECO:0000256" key="6">
    <source>
        <dbReference type="ARBA" id="ARBA00023136"/>
    </source>
</evidence>
<proteinExistence type="predicted"/>
<evidence type="ECO:0000256" key="1">
    <source>
        <dbReference type="ARBA" id="ARBA00001917"/>
    </source>
</evidence>